<dbReference type="RefSeq" id="XP_052742167.1">
    <property type="nucleotide sequence ID" value="XM_052886207.1"/>
</dbReference>
<keyword evidence="2" id="KW-0808">Transferase</keyword>
<dbReference type="Pfam" id="PF01596">
    <property type="entry name" value="Methyltransf_3"/>
    <property type="match status" value="1"/>
</dbReference>
<dbReference type="GeneID" id="112048168"/>
<sequence length="311" mass="35699">MSDEGIVSAKSQILDIFSELDDIELKSIEEWICSLSYKKDLEKKKHLINSAKLLKKIGDSLIKIVPFEAEMPTENIRPSNVGDLADCQQHNTCHVDEFLYDEKQVTEMVMKGKLKKQYCLDCNSRNIEDLTVISHSMSSQTLQCIFKVVLPEDLEGKQVLDIGSRLGSVLYGAYHLSNASKIVGIEINKEWCEVQEKIIAKYSMDSDRISVINSDILERPDIVQCSDIIILNVLDFFVDEEKQRDIWYFFKKHFKKGSYLVLNRAVNETLGCLGIYEGLINWLSICKPNQMENEILFDPEVCSEIYLYSIN</sequence>
<evidence type="ECO:0000256" key="1">
    <source>
        <dbReference type="ARBA" id="ARBA00022603"/>
    </source>
</evidence>
<gene>
    <name evidence="6" type="primary">LOC112048168</name>
</gene>
<dbReference type="Proteomes" id="UP001652582">
    <property type="component" value="Chromosome 16"/>
</dbReference>
<protein>
    <submittedName>
        <fullName evidence="6">Uncharacterized protein LOC112048168</fullName>
    </submittedName>
</protein>
<organism evidence="5 6">
    <name type="scientific">Bicyclus anynana</name>
    <name type="common">Squinting bush brown butterfly</name>
    <dbReference type="NCBI Taxonomy" id="110368"/>
    <lineage>
        <taxon>Eukaryota</taxon>
        <taxon>Metazoa</taxon>
        <taxon>Ecdysozoa</taxon>
        <taxon>Arthropoda</taxon>
        <taxon>Hexapoda</taxon>
        <taxon>Insecta</taxon>
        <taxon>Pterygota</taxon>
        <taxon>Neoptera</taxon>
        <taxon>Endopterygota</taxon>
        <taxon>Lepidoptera</taxon>
        <taxon>Glossata</taxon>
        <taxon>Ditrysia</taxon>
        <taxon>Papilionoidea</taxon>
        <taxon>Nymphalidae</taxon>
        <taxon>Satyrinae</taxon>
        <taxon>Satyrini</taxon>
        <taxon>Mycalesina</taxon>
        <taxon>Bicyclus</taxon>
    </lineage>
</organism>
<dbReference type="InterPro" id="IPR029063">
    <property type="entry name" value="SAM-dependent_MTases_sf"/>
</dbReference>
<dbReference type="SUPFAM" id="SSF53335">
    <property type="entry name" value="S-adenosyl-L-methionine-dependent methyltransferases"/>
    <property type="match status" value="1"/>
</dbReference>
<dbReference type="PANTHER" id="PTHR43675:SF1">
    <property type="entry name" value="RIKEN CDNA 2700097O09 GENE"/>
    <property type="match status" value="1"/>
</dbReference>
<keyword evidence="1" id="KW-0489">Methyltransferase</keyword>
<accession>A0A6J1N384</accession>
<keyword evidence="3" id="KW-0949">S-adenosyl-L-methionine</keyword>
<dbReference type="InterPro" id="IPR002935">
    <property type="entry name" value="SAM_O-MeTrfase"/>
</dbReference>
<evidence type="ECO:0000256" key="2">
    <source>
        <dbReference type="ARBA" id="ARBA00022679"/>
    </source>
</evidence>
<dbReference type="InterPro" id="IPR026669">
    <property type="entry name" value="Arsenite_MeTrfase-like"/>
</dbReference>
<evidence type="ECO:0000313" key="5">
    <source>
        <dbReference type="Proteomes" id="UP001652582"/>
    </source>
</evidence>
<dbReference type="KEGG" id="bany:112048168"/>
<dbReference type="Gene3D" id="3.40.50.150">
    <property type="entry name" value="Vaccinia Virus protein VP39"/>
    <property type="match status" value="1"/>
</dbReference>
<comment type="similarity">
    <text evidence="4">Belongs to the class I-like SAM-binding methyltransferase superfamily. Cation-dependent O-methyltransferase family.</text>
</comment>
<proteinExistence type="inferred from homology"/>
<dbReference type="AlphaFoldDB" id="A0A6J1N384"/>
<keyword evidence="5" id="KW-1185">Reference proteome</keyword>
<name>A0A6J1N384_BICAN</name>
<dbReference type="GO" id="GO:0008171">
    <property type="term" value="F:O-methyltransferase activity"/>
    <property type="evidence" value="ECO:0007669"/>
    <property type="project" value="InterPro"/>
</dbReference>
<dbReference type="GO" id="GO:0032259">
    <property type="term" value="P:methylation"/>
    <property type="evidence" value="ECO:0007669"/>
    <property type="project" value="UniProtKB-KW"/>
</dbReference>
<evidence type="ECO:0000313" key="6">
    <source>
        <dbReference type="RefSeq" id="XP_052742167.1"/>
    </source>
</evidence>
<dbReference type="PANTHER" id="PTHR43675">
    <property type="entry name" value="ARSENITE METHYLTRANSFERASE"/>
    <property type="match status" value="1"/>
</dbReference>
<evidence type="ECO:0000256" key="4">
    <source>
        <dbReference type="ARBA" id="ARBA00023453"/>
    </source>
</evidence>
<evidence type="ECO:0000256" key="3">
    <source>
        <dbReference type="ARBA" id="ARBA00022691"/>
    </source>
</evidence>
<reference evidence="6" key="1">
    <citation type="submission" date="2025-08" db="UniProtKB">
        <authorList>
            <consortium name="RefSeq"/>
        </authorList>
    </citation>
    <scope>IDENTIFICATION</scope>
</reference>